<keyword evidence="3 6" id="KW-0378">Hydrolase</keyword>
<dbReference type="Pfam" id="PF13180">
    <property type="entry name" value="PDZ_2"/>
    <property type="match status" value="1"/>
</dbReference>
<dbReference type="InterPro" id="IPR001915">
    <property type="entry name" value="Peptidase_M48"/>
</dbReference>
<dbReference type="AlphaFoldDB" id="A0A840YV20"/>
<reference evidence="8 9" key="1">
    <citation type="submission" date="2020-08" db="EMBL/GenBank/DDBJ databases">
        <title>Genomic Encyclopedia of Type Strains, Phase IV (KMG-IV): sequencing the most valuable type-strain genomes for metagenomic binning, comparative biology and taxonomic classification.</title>
        <authorList>
            <person name="Goeker M."/>
        </authorList>
    </citation>
    <scope>NUCLEOTIDE SEQUENCE [LARGE SCALE GENOMIC DNA]</scope>
    <source>
        <strain evidence="8 9">DSM 27203</strain>
    </source>
</reference>
<evidence type="ECO:0000313" key="9">
    <source>
        <dbReference type="Proteomes" id="UP000554342"/>
    </source>
</evidence>
<keyword evidence="9" id="KW-1185">Reference proteome</keyword>
<feature type="domain" description="PDZ" evidence="7">
    <location>
        <begin position="54"/>
        <end position="156"/>
    </location>
</feature>
<evidence type="ECO:0000256" key="2">
    <source>
        <dbReference type="ARBA" id="ARBA00022723"/>
    </source>
</evidence>
<evidence type="ECO:0000313" key="8">
    <source>
        <dbReference type="EMBL" id="MBB5717432.1"/>
    </source>
</evidence>
<dbReference type="CDD" id="cd07342">
    <property type="entry name" value="M48C_Oma1_like"/>
    <property type="match status" value="1"/>
</dbReference>
<dbReference type="GO" id="GO:0046872">
    <property type="term" value="F:metal ion binding"/>
    <property type="evidence" value="ECO:0007669"/>
    <property type="project" value="UniProtKB-KW"/>
</dbReference>
<comment type="caution">
    <text evidence="8">The sequence shown here is derived from an EMBL/GenBank/DDBJ whole genome shotgun (WGS) entry which is preliminary data.</text>
</comment>
<proteinExistence type="inferred from homology"/>
<organism evidence="8 9">
    <name type="scientific">Stakelama sediminis</name>
    <dbReference type="NCBI Taxonomy" id="463200"/>
    <lineage>
        <taxon>Bacteria</taxon>
        <taxon>Pseudomonadati</taxon>
        <taxon>Pseudomonadota</taxon>
        <taxon>Alphaproteobacteria</taxon>
        <taxon>Sphingomonadales</taxon>
        <taxon>Sphingomonadaceae</taxon>
        <taxon>Stakelama</taxon>
    </lineage>
</organism>
<evidence type="ECO:0000256" key="3">
    <source>
        <dbReference type="ARBA" id="ARBA00022801"/>
    </source>
</evidence>
<dbReference type="SUPFAM" id="SSF50156">
    <property type="entry name" value="PDZ domain-like"/>
    <property type="match status" value="1"/>
</dbReference>
<evidence type="ECO:0000256" key="6">
    <source>
        <dbReference type="RuleBase" id="RU003983"/>
    </source>
</evidence>
<dbReference type="RefSeq" id="WP_345574053.1">
    <property type="nucleotide sequence ID" value="NZ_BAABIF010000004.1"/>
</dbReference>
<dbReference type="PANTHER" id="PTHR22726">
    <property type="entry name" value="METALLOENDOPEPTIDASE OMA1"/>
    <property type="match status" value="1"/>
</dbReference>
<evidence type="ECO:0000256" key="4">
    <source>
        <dbReference type="ARBA" id="ARBA00022833"/>
    </source>
</evidence>
<comment type="cofactor">
    <cofactor evidence="6">
        <name>Zn(2+)</name>
        <dbReference type="ChEBI" id="CHEBI:29105"/>
    </cofactor>
    <text evidence="6">Binds 1 zinc ion per subunit.</text>
</comment>
<dbReference type="InterPro" id="IPR051156">
    <property type="entry name" value="Mito/Outer_Membr_Metalloprot"/>
</dbReference>
<dbReference type="EMBL" id="JACIJI010000001">
    <property type="protein sequence ID" value="MBB5717432.1"/>
    <property type="molecule type" value="Genomic_DNA"/>
</dbReference>
<keyword evidence="5 6" id="KW-0482">Metalloprotease</keyword>
<comment type="similarity">
    <text evidence="6">Belongs to the peptidase M48 family.</text>
</comment>
<evidence type="ECO:0000256" key="5">
    <source>
        <dbReference type="ARBA" id="ARBA00023049"/>
    </source>
</evidence>
<dbReference type="GO" id="GO:0051603">
    <property type="term" value="P:proteolysis involved in protein catabolic process"/>
    <property type="evidence" value="ECO:0007669"/>
    <property type="project" value="TreeGrafter"/>
</dbReference>
<dbReference type="PANTHER" id="PTHR22726:SF1">
    <property type="entry name" value="METALLOENDOPEPTIDASE OMA1, MITOCHONDRIAL"/>
    <property type="match status" value="1"/>
</dbReference>
<name>A0A840YV20_9SPHN</name>
<dbReference type="Proteomes" id="UP000554342">
    <property type="component" value="Unassembled WGS sequence"/>
</dbReference>
<accession>A0A840YV20</accession>
<dbReference type="Gene3D" id="2.30.42.10">
    <property type="match status" value="1"/>
</dbReference>
<dbReference type="InterPro" id="IPR036034">
    <property type="entry name" value="PDZ_sf"/>
</dbReference>
<dbReference type="PROSITE" id="PS50106">
    <property type="entry name" value="PDZ"/>
    <property type="match status" value="1"/>
</dbReference>
<protein>
    <recommendedName>
        <fullName evidence="7">PDZ domain-containing protein</fullName>
    </recommendedName>
</protein>
<dbReference type="Pfam" id="PF01435">
    <property type="entry name" value="Peptidase_M48"/>
    <property type="match status" value="1"/>
</dbReference>
<keyword evidence="1 6" id="KW-0645">Protease</keyword>
<dbReference type="GO" id="GO:0004222">
    <property type="term" value="F:metalloendopeptidase activity"/>
    <property type="evidence" value="ECO:0007669"/>
    <property type="project" value="InterPro"/>
</dbReference>
<keyword evidence="2" id="KW-0479">Metal-binding</keyword>
<dbReference type="SMART" id="SM00228">
    <property type="entry name" value="PDZ"/>
    <property type="match status" value="1"/>
</dbReference>
<evidence type="ECO:0000256" key="1">
    <source>
        <dbReference type="ARBA" id="ARBA00022670"/>
    </source>
</evidence>
<evidence type="ECO:0000259" key="7">
    <source>
        <dbReference type="PROSITE" id="PS50106"/>
    </source>
</evidence>
<gene>
    <name evidence="8" type="ORF">FHR23_000339</name>
</gene>
<dbReference type="GO" id="GO:0016020">
    <property type="term" value="C:membrane"/>
    <property type="evidence" value="ECO:0007669"/>
    <property type="project" value="TreeGrafter"/>
</dbReference>
<keyword evidence="4 6" id="KW-0862">Zinc</keyword>
<dbReference type="InterPro" id="IPR001478">
    <property type="entry name" value="PDZ"/>
</dbReference>
<sequence>MLLGNIAMVPIPAHAESVASTGQGPQSTDIMQLRALHAADQRLATIFWRISTGNVALCDPTRAAIGVLLHARSSYEGSYRDAAQKLFHFAGEVAVESVFADGPAATAGLEPNDTIIAVNGSPLGDEKGPEAVAAADRAIATAGRGGVVRLTIIRNDERHTIAITPRKACPGRVELDVESGRGAETDGKVIQVSTAMVNAVPSDDQLAAILAHEYSHVILRHPERLTAAGVHRGLLSVFGKSHRLIRLTEEQADRLSVYLMVNAGYDPMAASRFWHGVGRQISGGFLSSGTHMGWKQRAEMTAREARKALAMPTRPAIPAALLETRNKPLK</sequence>